<evidence type="ECO:0000313" key="11">
    <source>
        <dbReference type="Proteomes" id="UP000008810"/>
    </source>
</evidence>
<evidence type="ECO:0000256" key="7">
    <source>
        <dbReference type="SAM" id="SignalP"/>
    </source>
</evidence>
<dbReference type="GO" id="GO:0005634">
    <property type="term" value="C:nucleus"/>
    <property type="evidence" value="ECO:0000318"/>
    <property type="project" value="GO_Central"/>
</dbReference>
<dbReference type="OrthoDB" id="691898at2759"/>
<evidence type="ECO:0000259" key="8">
    <source>
        <dbReference type="Pfam" id="PF03372"/>
    </source>
</evidence>
<evidence type="ECO:0000256" key="4">
    <source>
        <dbReference type="ARBA" id="ARBA00022801"/>
    </source>
</evidence>
<dbReference type="InterPro" id="IPR004808">
    <property type="entry name" value="AP_endonuc_1"/>
</dbReference>
<dbReference type="Pfam" id="PF03372">
    <property type="entry name" value="Exo_endo_phos"/>
    <property type="match status" value="1"/>
</dbReference>
<evidence type="ECO:0000256" key="5">
    <source>
        <dbReference type="ARBA" id="ARBA00022842"/>
    </source>
</evidence>
<keyword evidence="4" id="KW-0378">Hydrolase</keyword>
<dbReference type="PANTHER" id="PTHR22748:SF19">
    <property type="entry name" value="ENDONUCLEASE_EXONUCLEASE_PHOSPHATASE DOMAIN-CONTAINING PROTEIN"/>
    <property type="match status" value="1"/>
</dbReference>
<dbReference type="GO" id="GO:0006284">
    <property type="term" value="P:base-excision repair"/>
    <property type="evidence" value="ECO:0000318"/>
    <property type="project" value="GO_Central"/>
</dbReference>
<feature type="signal peptide" evidence="7">
    <location>
        <begin position="1"/>
        <end position="15"/>
    </location>
</feature>
<dbReference type="GO" id="GO:0008081">
    <property type="term" value="F:phosphoric diester hydrolase activity"/>
    <property type="evidence" value="ECO:0000318"/>
    <property type="project" value="GO_Central"/>
</dbReference>
<evidence type="ECO:0000256" key="3">
    <source>
        <dbReference type="ARBA" id="ARBA00022723"/>
    </source>
</evidence>
<keyword evidence="7" id="KW-0732">Signal</keyword>
<dbReference type="Gene3D" id="3.60.10.10">
    <property type="entry name" value="Endonuclease/exonuclease/phosphatase"/>
    <property type="match status" value="1"/>
</dbReference>
<dbReference type="EMBL" id="CM000880">
    <property type="protein sequence ID" value="PNT75661.1"/>
    <property type="molecule type" value="Genomic_DNA"/>
</dbReference>
<reference evidence="10" key="3">
    <citation type="submission" date="2018-08" db="UniProtKB">
        <authorList>
            <consortium name="EnsemblPlants"/>
        </authorList>
    </citation>
    <scope>IDENTIFICATION</scope>
    <source>
        <strain evidence="10">cv. Bd21</strain>
    </source>
</reference>
<feature type="compositionally biased region" description="Basic residues" evidence="6">
    <location>
        <begin position="140"/>
        <end position="150"/>
    </location>
</feature>
<dbReference type="Proteomes" id="UP000008810">
    <property type="component" value="Chromosome 1"/>
</dbReference>
<evidence type="ECO:0000256" key="6">
    <source>
        <dbReference type="SAM" id="MobiDB-lite"/>
    </source>
</evidence>
<reference evidence="9" key="2">
    <citation type="submission" date="2017-06" db="EMBL/GenBank/DDBJ databases">
        <title>WGS assembly of Brachypodium distachyon.</title>
        <authorList>
            <consortium name="The International Brachypodium Initiative"/>
            <person name="Lucas S."/>
            <person name="Harmon-Smith M."/>
            <person name="Lail K."/>
            <person name="Tice H."/>
            <person name="Grimwood J."/>
            <person name="Bruce D."/>
            <person name="Barry K."/>
            <person name="Shu S."/>
            <person name="Lindquist E."/>
            <person name="Wang M."/>
            <person name="Pitluck S."/>
            <person name="Vogel J.P."/>
            <person name="Garvin D.F."/>
            <person name="Mockler T.C."/>
            <person name="Schmutz J."/>
            <person name="Rokhsar D."/>
            <person name="Bevan M.W."/>
        </authorList>
    </citation>
    <scope>NUCLEOTIDE SEQUENCE</scope>
    <source>
        <strain evidence="9">Bd21</strain>
    </source>
</reference>
<keyword evidence="5" id="KW-0460">Magnesium</keyword>
<dbReference type="GO" id="GO:0003906">
    <property type="term" value="F:DNA-(apurinic or apyrimidinic site) endonuclease activity"/>
    <property type="evidence" value="ECO:0000318"/>
    <property type="project" value="GO_Central"/>
</dbReference>
<dbReference type="InterPro" id="IPR036691">
    <property type="entry name" value="Endo/exonu/phosph_ase_sf"/>
</dbReference>
<dbReference type="InterPro" id="IPR005135">
    <property type="entry name" value="Endo/exonuclease/phosphatase"/>
</dbReference>
<dbReference type="PANTHER" id="PTHR22748">
    <property type="entry name" value="AP ENDONUCLEASE"/>
    <property type="match status" value="1"/>
</dbReference>
<feature type="chain" id="PRO_5036043418" description="Endonuclease/exonuclease/phosphatase domain-containing protein" evidence="7">
    <location>
        <begin position="16"/>
        <end position="150"/>
    </location>
</feature>
<comment type="cofactor">
    <cofactor evidence="1">
        <name>Mg(2+)</name>
        <dbReference type="ChEBI" id="CHEBI:18420"/>
    </cofactor>
</comment>
<dbReference type="InParanoid" id="A0A2K2DN07"/>
<gene>
    <name evidence="9" type="ORF">BRADI_1g36435v3</name>
</gene>
<protein>
    <recommendedName>
        <fullName evidence="8">Endonuclease/exonuclease/phosphatase domain-containing protein</fullName>
    </recommendedName>
</protein>
<evidence type="ECO:0000256" key="2">
    <source>
        <dbReference type="ARBA" id="ARBA00007092"/>
    </source>
</evidence>
<dbReference type="Gramene" id="PNT75661">
    <property type="protein sequence ID" value="PNT75661"/>
    <property type="gene ID" value="BRADI_1g36435v3"/>
</dbReference>
<dbReference type="SUPFAM" id="SSF56219">
    <property type="entry name" value="DNase I-like"/>
    <property type="match status" value="1"/>
</dbReference>
<sequence>MIDGLCLILCWNVHGLNTSACREAVCELASAAKAGILCLQETKLHHIGAALARDIAALLDLGHRVSIHASGLTFTLSSVYGLADDALKPDFLQEMKELTPTLGEPWLIVGDFNHIYEACDKNNTNLCRRLMGSPPPSSSSRRHRQPVLAI</sequence>
<organism evidence="9">
    <name type="scientific">Brachypodium distachyon</name>
    <name type="common">Purple false brome</name>
    <name type="synonym">Trachynia distachya</name>
    <dbReference type="NCBI Taxonomy" id="15368"/>
    <lineage>
        <taxon>Eukaryota</taxon>
        <taxon>Viridiplantae</taxon>
        <taxon>Streptophyta</taxon>
        <taxon>Embryophyta</taxon>
        <taxon>Tracheophyta</taxon>
        <taxon>Spermatophyta</taxon>
        <taxon>Magnoliopsida</taxon>
        <taxon>Liliopsida</taxon>
        <taxon>Poales</taxon>
        <taxon>Poaceae</taxon>
        <taxon>BOP clade</taxon>
        <taxon>Pooideae</taxon>
        <taxon>Stipodae</taxon>
        <taxon>Brachypodieae</taxon>
        <taxon>Brachypodium</taxon>
    </lineage>
</organism>
<keyword evidence="11" id="KW-1185">Reference proteome</keyword>
<dbReference type="EnsemblPlants" id="PNT75661">
    <property type="protein sequence ID" value="PNT75661"/>
    <property type="gene ID" value="BRADI_1g36435v3"/>
</dbReference>
<evidence type="ECO:0000313" key="9">
    <source>
        <dbReference type="EMBL" id="PNT75661.1"/>
    </source>
</evidence>
<dbReference type="GO" id="GO:0008311">
    <property type="term" value="F:double-stranded DNA 3'-5' DNA exonuclease activity"/>
    <property type="evidence" value="ECO:0000318"/>
    <property type="project" value="GO_Central"/>
</dbReference>
<dbReference type="GO" id="GO:0046872">
    <property type="term" value="F:metal ion binding"/>
    <property type="evidence" value="ECO:0007669"/>
    <property type="project" value="UniProtKB-KW"/>
</dbReference>
<keyword evidence="3" id="KW-0479">Metal-binding</keyword>
<comment type="similarity">
    <text evidence="2">Belongs to the DNA repair enzymes AP/ExoA family.</text>
</comment>
<evidence type="ECO:0000256" key="1">
    <source>
        <dbReference type="ARBA" id="ARBA00001946"/>
    </source>
</evidence>
<feature type="domain" description="Endonuclease/exonuclease/phosphatase" evidence="8">
    <location>
        <begin position="10"/>
        <end position="116"/>
    </location>
</feature>
<accession>A0A2K2DN07</accession>
<proteinExistence type="inferred from homology"/>
<name>A0A2K2DN07_BRADI</name>
<evidence type="ECO:0000313" key="10">
    <source>
        <dbReference type="EnsemblPlants" id="PNT75661"/>
    </source>
</evidence>
<feature type="region of interest" description="Disordered" evidence="6">
    <location>
        <begin position="131"/>
        <end position="150"/>
    </location>
</feature>
<reference evidence="9 10" key="1">
    <citation type="journal article" date="2010" name="Nature">
        <title>Genome sequencing and analysis of the model grass Brachypodium distachyon.</title>
        <authorList>
            <consortium name="International Brachypodium Initiative"/>
        </authorList>
    </citation>
    <scope>NUCLEOTIDE SEQUENCE [LARGE SCALE GENOMIC DNA]</scope>
    <source>
        <strain evidence="9 10">Bd21</strain>
    </source>
</reference>
<dbReference type="AlphaFoldDB" id="A0A2K2DN07"/>